<organism evidence="1 2">
    <name type="scientific">Cotesia glomerata</name>
    <name type="common">Lepidopteran parasitic wasp</name>
    <name type="synonym">Apanteles glomeratus</name>
    <dbReference type="NCBI Taxonomy" id="32391"/>
    <lineage>
        <taxon>Eukaryota</taxon>
        <taxon>Metazoa</taxon>
        <taxon>Ecdysozoa</taxon>
        <taxon>Arthropoda</taxon>
        <taxon>Hexapoda</taxon>
        <taxon>Insecta</taxon>
        <taxon>Pterygota</taxon>
        <taxon>Neoptera</taxon>
        <taxon>Endopterygota</taxon>
        <taxon>Hymenoptera</taxon>
        <taxon>Apocrita</taxon>
        <taxon>Ichneumonoidea</taxon>
        <taxon>Braconidae</taxon>
        <taxon>Microgastrinae</taxon>
        <taxon>Cotesia</taxon>
    </lineage>
</organism>
<gene>
    <name evidence="1" type="ORF">KQX54_020272</name>
</gene>
<reference evidence="1 2" key="1">
    <citation type="journal article" date="2021" name="J. Hered.">
        <title>A chromosome-level genome assembly of the parasitoid wasp, Cotesia glomerata (Hymenoptera: Braconidae).</title>
        <authorList>
            <person name="Pinto B.J."/>
            <person name="Weis J.J."/>
            <person name="Gamble T."/>
            <person name="Ode P.J."/>
            <person name="Paul R."/>
            <person name="Zaspel J.M."/>
        </authorList>
    </citation>
    <scope>NUCLEOTIDE SEQUENCE [LARGE SCALE GENOMIC DNA]</scope>
    <source>
        <strain evidence="1">CgM1</strain>
    </source>
</reference>
<name>A0AAV7IPK7_COTGL</name>
<dbReference type="EMBL" id="JAHXZJ010001119">
    <property type="protein sequence ID" value="KAH0555583.1"/>
    <property type="molecule type" value="Genomic_DNA"/>
</dbReference>
<keyword evidence="2" id="KW-1185">Reference proteome</keyword>
<protein>
    <submittedName>
        <fullName evidence="1">Uncharacterized protein</fullName>
    </submittedName>
</protein>
<proteinExistence type="predicted"/>
<accession>A0AAV7IPK7</accession>
<evidence type="ECO:0000313" key="1">
    <source>
        <dbReference type="EMBL" id="KAH0555583.1"/>
    </source>
</evidence>
<comment type="caution">
    <text evidence="1">The sequence shown here is derived from an EMBL/GenBank/DDBJ whole genome shotgun (WGS) entry which is preliminary data.</text>
</comment>
<dbReference type="AlphaFoldDB" id="A0AAV7IPK7"/>
<sequence length="102" mass="11835">MITIFEISKLAVLSYFGTAFEIYIRSINNHAHCERHWRALNSFLVLSLLFNNNDIQPRVAPESKLSLAGSSSFLHKFYPYKKSPKREIQKQYRFVEPEAALG</sequence>
<evidence type="ECO:0000313" key="2">
    <source>
        <dbReference type="Proteomes" id="UP000826195"/>
    </source>
</evidence>
<dbReference type="Proteomes" id="UP000826195">
    <property type="component" value="Unassembled WGS sequence"/>
</dbReference>